<dbReference type="InterPro" id="IPR004252">
    <property type="entry name" value="Probable_transposase_24"/>
</dbReference>
<dbReference type="AlphaFoldDB" id="A0A0D3A4G1"/>
<reference evidence="2 3" key="1">
    <citation type="journal article" date="2014" name="Genome Biol.">
        <title>Transcriptome and methylome profiling reveals relics of genome dominance in the mesopolyploid Brassica oleracea.</title>
        <authorList>
            <person name="Parkin I.A."/>
            <person name="Koh C."/>
            <person name="Tang H."/>
            <person name="Robinson S.J."/>
            <person name="Kagale S."/>
            <person name="Clarke W.E."/>
            <person name="Town C.D."/>
            <person name="Nixon J."/>
            <person name="Krishnakumar V."/>
            <person name="Bidwell S.L."/>
            <person name="Denoeud F."/>
            <person name="Belcram H."/>
            <person name="Links M.G."/>
            <person name="Just J."/>
            <person name="Clarke C."/>
            <person name="Bender T."/>
            <person name="Huebert T."/>
            <person name="Mason A.S."/>
            <person name="Pires J.C."/>
            <person name="Barker G."/>
            <person name="Moore J."/>
            <person name="Walley P.G."/>
            <person name="Manoli S."/>
            <person name="Batley J."/>
            <person name="Edwards D."/>
            <person name="Nelson M.N."/>
            <person name="Wang X."/>
            <person name="Paterson A.H."/>
            <person name="King G."/>
            <person name="Bancroft I."/>
            <person name="Chalhoub B."/>
            <person name="Sharpe A.G."/>
        </authorList>
    </citation>
    <scope>NUCLEOTIDE SEQUENCE</scope>
    <source>
        <strain evidence="2 3">cv. TO1000</strain>
    </source>
</reference>
<name>A0A0D3A4G1_BRAOL</name>
<dbReference type="HOGENOM" id="CLU_040720_0_2_1"/>
<reference evidence="2" key="2">
    <citation type="submission" date="2015-03" db="UniProtKB">
        <authorList>
            <consortium name="EnsemblPlants"/>
        </authorList>
    </citation>
    <scope>IDENTIFICATION</scope>
</reference>
<dbReference type="EnsemblPlants" id="Bo1g021810.1">
    <property type="protein sequence ID" value="Bo1g021810.1"/>
    <property type="gene ID" value="Bo1g021810"/>
</dbReference>
<evidence type="ECO:0000256" key="1">
    <source>
        <dbReference type="SAM" id="MobiDB-lite"/>
    </source>
</evidence>
<feature type="compositionally biased region" description="Pro residues" evidence="1">
    <location>
        <begin position="38"/>
        <end position="47"/>
    </location>
</feature>
<protein>
    <submittedName>
        <fullName evidence="2">Uncharacterized protein</fullName>
    </submittedName>
</protein>
<evidence type="ECO:0000313" key="3">
    <source>
        <dbReference type="Proteomes" id="UP000032141"/>
    </source>
</evidence>
<feature type="compositionally biased region" description="Low complexity" evidence="1">
    <location>
        <begin position="22"/>
        <end position="35"/>
    </location>
</feature>
<proteinExistence type="predicted"/>
<organism evidence="2 3">
    <name type="scientific">Brassica oleracea var. oleracea</name>
    <dbReference type="NCBI Taxonomy" id="109376"/>
    <lineage>
        <taxon>Eukaryota</taxon>
        <taxon>Viridiplantae</taxon>
        <taxon>Streptophyta</taxon>
        <taxon>Embryophyta</taxon>
        <taxon>Tracheophyta</taxon>
        <taxon>Spermatophyta</taxon>
        <taxon>Magnoliopsida</taxon>
        <taxon>eudicotyledons</taxon>
        <taxon>Gunneridae</taxon>
        <taxon>Pentapetalae</taxon>
        <taxon>rosids</taxon>
        <taxon>malvids</taxon>
        <taxon>Brassicales</taxon>
        <taxon>Brassicaceae</taxon>
        <taxon>Brassiceae</taxon>
        <taxon>Brassica</taxon>
    </lineage>
</organism>
<sequence length="382" mass="43576">SDGPDRPPATQRRPIPRKRVHSGSSSHLSESSQEQNLIPPPAAPPRDPSTRYEPGVMPVATLVRQPGRDHLKMLHPQPLGYTTWFNKSHNDITVCINAMMYSMLRKGYKTYSVMPSQEKKIWFRNFAQQFKWESGHTETVRLAFHEKVAESYTNQIYEWKQLWLKGKIPKNINTKVWEDLQVHWGKQETKEKSTKNAANCNSDRGGKCVFVHNLGACSMSSKEDQLVEANGGNPVDHVDVMREAYTNKKTGEIQDSLIRDVIDLVQTKKAELLASQPTNSDDDSTAASTNFCRLQINEMVEHTVPKKKERLVGLARRASSCPSSSQTPYIDPMIMEQLQNKDERIEALETQNVTILAELVDQKKTNNEIIDKMKRLFPDEFQ</sequence>
<feature type="region of interest" description="Disordered" evidence="1">
    <location>
        <begin position="1"/>
        <end position="54"/>
    </location>
</feature>
<keyword evidence="3" id="KW-1185">Reference proteome</keyword>
<dbReference type="Gramene" id="Bo1g021810.1">
    <property type="protein sequence ID" value="Bo1g021810.1"/>
    <property type="gene ID" value="Bo1g021810"/>
</dbReference>
<accession>A0A0D3A4G1</accession>
<evidence type="ECO:0000313" key="2">
    <source>
        <dbReference type="EnsemblPlants" id="Bo1g021810.1"/>
    </source>
</evidence>
<dbReference type="Proteomes" id="UP000032141">
    <property type="component" value="Chromosome C1"/>
</dbReference>
<dbReference type="Pfam" id="PF03004">
    <property type="entry name" value="Transposase_24"/>
    <property type="match status" value="1"/>
</dbReference>